<feature type="region of interest" description="Disordered" evidence="1">
    <location>
        <begin position="1"/>
        <end position="25"/>
    </location>
</feature>
<dbReference type="EMBL" id="KE148148">
    <property type="protein sequence ID" value="EPE08991.1"/>
    <property type="molecule type" value="Genomic_DNA"/>
</dbReference>
<feature type="domain" description="LRR-containing protein second PH" evidence="2">
    <location>
        <begin position="368"/>
        <end position="493"/>
    </location>
</feature>
<reference evidence="3 4" key="1">
    <citation type="journal article" date="2013" name="BMC Genomics">
        <title>The genome and transcriptome of the pine saprophyte Ophiostoma piceae, and a comparison with the bark beetle-associated pine pathogen Grosmannia clavigera.</title>
        <authorList>
            <person name="Haridas S."/>
            <person name="Wang Y."/>
            <person name="Lim L."/>
            <person name="Massoumi Alamouti S."/>
            <person name="Jackman S."/>
            <person name="Docking R."/>
            <person name="Robertson G."/>
            <person name="Birol I."/>
            <person name="Bohlmann J."/>
            <person name="Breuil C."/>
        </authorList>
    </citation>
    <scope>NUCLEOTIDE SEQUENCE [LARGE SCALE GENOMIC DNA]</scope>
    <source>
        <strain evidence="3 4">UAMH 11346</strain>
    </source>
</reference>
<feature type="compositionally biased region" description="Basic residues" evidence="1">
    <location>
        <begin position="144"/>
        <end position="164"/>
    </location>
</feature>
<dbReference type="Gene3D" id="3.80.10.10">
    <property type="entry name" value="Ribonuclease Inhibitor"/>
    <property type="match status" value="1"/>
</dbReference>
<dbReference type="OMA" id="CEDAPCF"/>
<protein>
    <submittedName>
        <fullName evidence="3">Leucine rich repeat protein</fullName>
    </submittedName>
</protein>
<name>S3CAN6_OPHP1</name>
<feature type="compositionally biased region" description="Low complexity" evidence="1">
    <location>
        <begin position="175"/>
        <end position="186"/>
    </location>
</feature>
<organism evidence="3 4">
    <name type="scientific">Ophiostoma piceae (strain UAMH 11346)</name>
    <name type="common">Sap stain fungus</name>
    <dbReference type="NCBI Taxonomy" id="1262450"/>
    <lineage>
        <taxon>Eukaryota</taxon>
        <taxon>Fungi</taxon>
        <taxon>Dikarya</taxon>
        <taxon>Ascomycota</taxon>
        <taxon>Pezizomycotina</taxon>
        <taxon>Sordariomycetes</taxon>
        <taxon>Sordariomycetidae</taxon>
        <taxon>Ophiostomatales</taxon>
        <taxon>Ophiostomataceae</taxon>
        <taxon>Ophiostoma</taxon>
    </lineage>
</organism>
<dbReference type="InterPro" id="IPR057334">
    <property type="entry name" value="PH_2nd_LRR"/>
</dbReference>
<feature type="compositionally biased region" description="Low complexity" evidence="1">
    <location>
        <begin position="100"/>
        <end position="142"/>
    </location>
</feature>
<evidence type="ECO:0000259" key="2">
    <source>
        <dbReference type="Pfam" id="PF25353"/>
    </source>
</evidence>
<evidence type="ECO:0000256" key="1">
    <source>
        <dbReference type="SAM" id="MobiDB-lite"/>
    </source>
</evidence>
<evidence type="ECO:0000313" key="4">
    <source>
        <dbReference type="Proteomes" id="UP000016923"/>
    </source>
</evidence>
<dbReference type="Pfam" id="PF25353">
    <property type="entry name" value="PH_2nd_LRR"/>
    <property type="match status" value="1"/>
</dbReference>
<dbReference type="InterPro" id="IPR052394">
    <property type="entry name" value="LRR-containing"/>
</dbReference>
<dbReference type="Proteomes" id="UP000016923">
    <property type="component" value="Unassembled WGS sequence"/>
</dbReference>
<dbReference type="OrthoDB" id="120976at2759"/>
<dbReference type="SMART" id="SM00368">
    <property type="entry name" value="LRR_RI"/>
    <property type="match status" value="3"/>
</dbReference>
<sequence>MDILRRKRNNAAQKAAQPSPSTLALTPVSPITHDASLLISASLTTGTNTSTSTAAAATATINKSKSHSDMAGLANFSRSSSIDSSKSGFFQAMRSLSRGSTSSVRPSAASSTTSMAATAAAGTSPDSVTSSSPQQQFLSQFPRKVLRKSHKRMSSSHDLHKRRGSTGSDIFSRVSRNSTAMSGSSSSNIIDWRIQPVEMHTAIEYLDPQASKHRLGHLVATADYVLIFKTRADAFAALPQIADVPAQGQDASSSALPKSSSMLPPADPVHVIPLRALISTYRADNTRTSFGIETWWRLPHPVIASCSVTVFFKDIRSRENYLDILASLVKARNQDHPDSNSRVYYEVEECIRKIFQAEEPGFANTVPEIFPVICRNALERSKLKSEEKLKKSQVEGISSHYLVVGVNLFFLIHISRASAVQSTALEVKYQALGLVTLESFYADWSSRDERFAMRFREPFKNPVDLELSSRHYRRIILTLTKADKFLKPAWPTQWQTQEIFHVTGLPTPQHIVAGEDFGGFQRTLSAFYAAYRCNPVDWEINWRTQYAPEFRVLPSAKGTTYTDIQLLAVFRALRYNDYFKALSFCDVDLSSLLGKNDSSRKGNVAYLSRSGVCLTEHETSIVQKASLIHQEFHALAFASGKIRQVDLTNCLPAKYKGDPTTYSVQFLVPILNLLAAGLTRCNRLFLRGCHLGDIDVQTLAGYMAPSSMEQIDGTIAPGQDVVSLEVLDVANCGLTDQSMKLLFQGLSQSAGTLLTLDVSQNFGRVPAALAQQFMEAVGSLRQLNLAGSLTGTAEGELIPIQVLDRLEYLEEIDLSGFKLNESTVDTFVLFLQTLSARQASMQTEGYGYSLRRLVLNNCGISGRQAARIFSAMSGLYDVHLHISSNPLEQGIEDLVQALNSIWGGRFGLHLNMVEFQDEDNYVELINALAANPLIDYLSLVGTAPVPMTDDVCGDKTVAALERFFEQNQSVRYLDLSGYCGKLDDGQLGKGFGRALRGLANNKTLTHLRIRNQRLHDSTGTLGSAVQANQTLLYLDCGDNGFNATSLRYMSKSLESNTTLLAYPFSQDELEEMLMRCVKDIPPPPSTAQGAVSKHKKKPSVDVALERQRSLLRDEIESSSTEIMGHVSRNMAKLQQDTGCVLDLDEAYDTCGERGWPSLQLRMPEGNAMFTTTPLEEEQAEMLDRVDELGQPSMSESLVQPAHDPHGKARQVVVNSGMVMPQITEDMPYRVLQDDDALNSPVEDSSPSWDLSLPITPNITSENSKAQSTLDDSFIEKTLFAEPDLARILEKFTMEDGTEYIICAES</sequence>
<feature type="region of interest" description="Disordered" evidence="1">
    <location>
        <begin position="96"/>
        <end position="186"/>
    </location>
</feature>
<dbReference type="HOGENOM" id="CLU_003789_1_0_1"/>
<keyword evidence="4" id="KW-1185">Reference proteome</keyword>
<dbReference type="eggNOG" id="ENOG502SBVI">
    <property type="taxonomic scope" value="Eukaryota"/>
</dbReference>
<dbReference type="PANTHER" id="PTHR24114:SF2">
    <property type="entry name" value="F-BOX DOMAIN-CONTAINING PROTEIN-RELATED"/>
    <property type="match status" value="1"/>
</dbReference>
<dbReference type="VEuPathDB" id="FungiDB:F503_04578"/>
<gene>
    <name evidence="3" type="ORF">F503_04578</name>
</gene>
<dbReference type="SUPFAM" id="SSF52047">
    <property type="entry name" value="RNI-like"/>
    <property type="match status" value="1"/>
</dbReference>
<accession>S3CAN6</accession>
<dbReference type="InterPro" id="IPR032675">
    <property type="entry name" value="LRR_dom_sf"/>
</dbReference>
<dbReference type="PANTHER" id="PTHR24114">
    <property type="entry name" value="LEUCINE RICH REPEAT FAMILY PROTEIN"/>
    <property type="match status" value="1"/>
</dbReference>
<dbReference type="STRING" id="1262450.S3CAN6"/>
<evidence type="ECO:0000313" key="3">
    <source>
        <dbReference type="EMBL" id="EPE08991.1"/>
    </source>
</evidence>
<proteinExistence type="predicted"/>